<dbReference type="Proteomes" id="UP000242381">
    <property type="component" value="Unassembled WGS sequence"/>
</dbReference>
<proteinExistence type="predicted"/>
<dbReference type="PANTHER" id="PTHR44858">
    <property type="entry name" value="TETRATRICOPEPTIDE REPEAT PROTEIN 6"/>
    <property type="match status" value="1"/>
</dbReference>
<keyword evidence="2 3" id="KW-0802">TPR repeat</keyword>
<dbReference type="Gene3D" id="1.25.40.10">
    <property type="entry name" value="Tetratricopeptide repeat domain"/>
    <property type="match status" value="1"/>
</dbReference>
<name>A0A0A1PB16_RHIZD</name>
<dbReference type="OMA" id="VEAMQCL"/>
<dbReference type="VEuPathDB" id="FungiDB:BCV72DRAFT_247776"/>
<evidence type="ECO:0000313" key="5">
    <source>
        <dbReference type="Proteomes" id="UP000242381"/>
    </source>
</evidence>
<accession>A0A0A1PB16</accession>
<evidence type="ECO:0000256" key="2">
    <source>
        <dbReference type="ARBA" id="ARBA00022803"/>
    </source>
</evidence>
<dbReference type="AlphaFoldDB" id="A0A0A1PB16"/>
<dbReference type="SMART" id="SM00028">
    <property type="entry name" value="TPR"/>
    <property type="match status" value="4"/>
</dbReference>
<dbReference type="InterPro" id="IPR019734">
    <property type="entry name" value="TPR_rpt"/>
</dbReference>
<sequence>MASVYNRLLVQSRRLVNHNLISRQKLFTPSVVCTQKRTFFVNVPKFDRIADAEEQIRIGSDYLSKGSIDMAMNSYHKSVQIAPSGAGYFNIGVCYFQMGKYKDAIQSFERSLEYTPNSADAHTNIASAFLMLRDTKQAIRHLEQASNFNPLDGEVQYNLACVYEAVGRLDDAKTRFERAEILGIDKAQTALKKLEKKMTDTTN</sequence>
<dbReference type="PROSITE" id="PS50005">
    <property type="entry name" value="TPR"/>
    <property type="match status" value="2"/>
</dbReference>
<dbReference type="PANTHER" id="PTHR44858:SF1">
    <property type="entry name" value="UDP-N-ACETYLGLUCOSAMINE--PEPTIDE N-ACETYLGLUCOSAMINYLTRANSFERASE SPINDLY-RELATED"/>
    <property type="match status" value="1"/>
</dbReference>
<protein>
    <submittedName>
        <fullName evidence="4">TPR-like protein</fullName>
    </submittedName>
</protein>
<reference evidence="4 5" key="1">
    <citation type="journal article" date="2016" name="Proc. Natl. Acad. Sci. U.S.A.">
        <title>Lipid metabolic changes in an early divergent fungus govern the establishment of a mutualistic symbiosis with endobacteria.</title>
        <authorList>
            <person name="Lastovetsky O.A."/>
            <person name="Gaspar M.L."/>
            <person name="Mondo S.J."/>
            <person name="LaButti K.M."/>
            <person name="Sandor L."/>
            <person name="Grigoriev I.V."/>
            <person name="Henry S.A."/>
            <person name="Pawlowska T.E."/>
        </authorList>
    </citation>
    <scope>NUCLEOTIDE SEQUENCE [LARGE SCALE GENOMIC DNA]</scope>
    <source>
        <strain evidence="4 5">ATCC 11559</strain>
    </source>
</reference>
<evidence type="ECO:0000256" key="1">
    <source>
        <dbReference type="ARBA" id="ARBA00022737"/>
    </source>
</evidence>
<dbReference type="InterPro" id="IPR050498">
    <property type="entry name" value="Ycf3"/>
</dbReference>
<evidence type="ECO:0000256" key="3">
    <source>
        <dbReference type="PROSITE-ProRule" id="PRU00339"/>
    </source>
</evidence>
<organism evidence="4 5">
    <name type="scientific">Rhizopus microsporus</name>
    <dbReference type="NCBI Taxonomy" id="58291"/>
    <lineage>
        <taxon>Eukaryota</taxon>
        <taxon>Fungi</taxon>
        <taxon>Fungi incertae sedis</taxon>
        <taxon>Mucoromycota</taxon>
        <taxon>Mucoromycotina</taxon>
        <taxon>Mucoromycetes</taxon>
        <taxon>Mucorales</taxon>
        <taxon>Mucorineae</taxon>
        <taxon>Rhizopodaceae</taxon>
        <taxon>Rhizopus</taxon>
    </lineage>
</organism>
<keyword evidence="1" id="KW-0677">Repeat</keyword>
<dbReference type="Pfam" id="PF00515">
    <property type="entry name" value="TPR_1"/>
    <property type="match status" value="1"/>
</dbReference>
<dbReference type="PROSITE" id="PS50293">
    <property type="entry name" value="TPR_REGION"/>
    <property type="match status" value="1"/>
</dbReference>
<feature type="repeat" description="TPR" evidence="3">
    <location>
        <begin position="85"/>
        <end position="118"/>
    </location>
</feature>
<feature type="repeat" description="TPR" evidence="3">
    <location>
        <begin position="119"/>
        <end position="152"/>
    </location>
</feature>
<gene>
    <name evidence="4" type="ORF">BCV71DRAFT_185377</name>
</gene>
<evidence type="ECO:0000313" key="4">
    <source>
        <dbReference type="EMBL" id="ORE15444.1"/>
    </source>
</evidence>
<dbReference type="EMBL" id="KV921424">
    <property type="protein sequence ID" value="ORE15444.1"/>
    <property type="molecule type" value="Genomic_DNA"/>
</dbReference>
<dbReference type="SUPFAM" id="SSF48452">
    <property type="entry name" value="TPR-like"/>
    <property type="match status" value="1"/>
</dbReference>
<dbReference type="InterPro" id="IPR011990">
    <property type="entry name" value="TPR-like_helical_dom_sf"/>
</dbReference>